<dbReference type="Proteomes" id="UP000607397">
    <property type="component" value="Unassembled WGS sequence"/>
</dbReference>
<evidence type="ECO:0000313" key="2">
    <source>
        <dbReference type="EMBL" id="NCJ08735.1"/>
    </source>
</evidence>
<accession>A0A8K2AA26</accession>
<feature type="region of interest" description="Disordered" evidence="1">
    <location>
        <begin position="1"/>
        <end position="44"/>
    </location>
</feature>
<evidence type="ECO:0000256" key="1">
    <source>
        <dbReference type="SAM" id="MobiDB-lite"/>
    </source>
</evidence>
<name>A0A8K2AA26_9CYAN</name>
<sequence>MSEAAIANPYSSSSEKSPSTSSQNLSVSTDNNSNASSSAQGNLNQSGSLINTQVNNYSLGRSIVGRGIADCTSSGLAISAYGSGYGPFQSGSIGGTVTYTHSFGMNTCKAYAKTQLSLAKLETCLLLISNYSQMTKAGLEVDYQELQDIANIECPTVSFKPNISAHAVESSPVVLPPTNTGGADLSPPEPVQGLW</sequence>
<reference evidence="2" key="1">
    <citation type="submission" date="2019-12" db="EMBL/GenBank/DDBJ databases">
        <title>High-Quality draft genome sequences of three cyanobacteria isolated from the limestone walls of the Old Cathedral of Coimbra.</title>
        <authorList>
            <person name="Tiago I."/>
            <person name="Soares F."/>
            <person name="Portugal A."/>
        </authorList>
    </citation>
    <scope>NUCLEOTIDE SEQUENCE [LARGE SCALE GENOMIC DNA]</scope>
    <source>
        <strain evidence="2">C</strain>
    </source>
</reference>
<comment type="caution">
    <text evidence="2">The sequence shown here is derived from an EMBL/GenBank/DDBJ whole genome shotgun (WGS) entry which is preliminary data.</text>
</comment>
<dbReference type="AlphaFoldDB" id="A0A8K2AA26"/>
<gene>
    <name evidence="2" type="ORF">GS597_19930</name>
</gene>
<feature type="compositionally biased region" description="Low complexity" evidence="1">
    <location>
        <begin position="31"/>
        <end position="44"/>
    </location>
</feature>
<protein>
    <submittedName>
        <fullName evidence="2">Uncharacterized protein</fullName>
    </submittedName>
</protein>
<keyword evidence="3" id="KW-1185">Reference proteome</keyword>
<proteinExistence type="predicted"/>
<dbReference type="RefSeq" id="WP_161827206.1">
    <property type="nucleotide sequence ID" value="NZ_WVIC01000071.1"/>
</dbReference>
<organism evidence="2 3">
    <name type="scientific">Petrachloros mirabilis ULC683</name>
    <dbReference type="NCBI Taxonomy" id="2781853"/>
    <lineage>
        <taxon>Bacteria</taxon>
        <taxon>Bacillati</taxon>
        <taxon>Cyanobacteriota</taxon>
        <taxon>Cyanophyceae</taxon>
        <taxon>Synechococcales</taxon>
        <taxon>Petrachlorosaceae</taxon>
        <taxon>Petrachloros</taxon>
        <taxon>Petrachloros mirabilis</taxon>
    </lineage>
</organism>
<feature type="compositionally biased region" description="Low complexity" evidence="1">
    <location>
        <begin position="11"/>
        <end position="22"/>
    </location>
</feature>
<evidence type="ECO:0000313" key="3">
    <source>
        <dbReference type="Proteomes" id="UP000607397"/>
    </source>
</evidence>
<dbReference type="EMBL" id="WVIC01000071">
    <property type="protein sequence ID" value="NCJ08735.1"/>
    <property type="molecule type" value="Genomic_DNA"/>
</dbReference>
<feature type="region of interest" description="Disordered" evidence="1">
    <location>
        <begin position="176"/>
        <end position="195"/>
    </location>
</feature>